<feature type="chain" id="PRO_5046912021" description="alpha-L-fucosidase" evidence="6">
    <location>
        <begin position="27"/>
        <end position="456"/>
    </location>
</feature>
<evidence type="ECO:0000313" key="8">
    <source>
        <dbReference type="EMBL" id="MFD1045850.1"/>
    </source>
</evidence>
<evidence type="ECO:0000259" key="7">
    <source>
        <dbReference type="Pfam" id="PF01120"/>
    </source>
</evidence>
<dbReference type="InterPro" id="IPR017853">
    <property type="entry name" value="GH"/>
</dbReference>
<sequence>MFRRIATAVLLVLSVVVAIPSATANAELTSPRQTWLRDSTNGLFLHWGERTEPAHTDCAAWEKDVTDGGWNAKYWIDEAKKLHAQYVVLASFHSRLGYARAWPSTIPGSCSTKRDFLGELIKAGNAGGVKVILYMTDDPKWYWEGLPAGQSWFDSAAYSAYKGKQVDMSTRPGFGEFSYDNFVEVMHNYPDLAGFWIDNDNEYWEQNGLYERIRAERPEMTLSNNNEDTPIMDMVSHEQKVGMTPAYDYPQAVWTPQPRLTEGEWKLPTKGAWWYDGSDSDVDYPVTMGRMVSNAGASIRSLMAETAMINGKFPPKQEAFNNFAAGYLPQIWDSIHGVEGGGYLYGGLEPGDWNDGAHGTITIDRNNPDREYVHVLTKPATASSITLRDNGYRVTSVKDFRTGQRKDFSQANGYLTVNGITSWDTYDTVFTVETAGQISHYQATATATAATPDHPA</sequence>
<evidence type="ECO:0000256" key="6">
    <source>
        <dbReference type="SAM" id="SignalP"/>
    </source>
</evidence>
<comment type="caution">
    <text evidence="8">The sequence shown here is derived from an EMBL/GenBank/DDBJ whole genome shotgun (WGS) entry which is preliminary data.</text>
</comment>
<dbReference type="Proteomes" id="UP001597045">
    <property type="component" value="Unassembled WGS sequence"/>
</dbReference>
<dbReference type="EC" id="3.2.1.51" evidence="2"/>
<dbReference type="Pfam" id="PF01120">
    <property type="entry name" value="Alpha_L_fucos"/>
    <property type="match status" value="1"/>
</dbReference>
<dbReference type="PANTHER" id="PTHR10030">
    <property type="entry name" value="ALPHA-L-FUCOSIDASE"/>
    <property type="match status" value="1"/>
</dbReference>
<proteinExistence type="inferred from homology"/>
<organism evidence="8 9">
    <name type="scientific">Kibdelosporangium lantanae</name>
    <dbReference type="NCBI Taxonomy" id="1497396"/>
    <lineage>
        <taxon>Bacteria</taxon>
        <taxon>Bacillati</taxon>
        <taxon>Actinomycetota</taxon>
        <taxon>Actinomycetes</taxon>
        <taxon>Pseudonocardiales</taxon>
        <taxon>Pseudonocardiaceae</taxon>
        <taxon>Kibdelosporangium</taxon>
    </lineage>
</organism>
<keyword evidence="3 6" id="KW-0732">Signal</keyword>
<dbReference type="EMBL" id="JBHTIS010000431">
    <property type="protein sequence ID" value="MFD1045850.1"/>
    <property type="molecule type" value="Genomic_DNA"/>
</dbReference>
<keyword evidence="4" id="KW-0378">Hydrolase</keyword>
<gene>
    <name evidence="8" type="ORF">ACFQ1S_09890</name>
</gene>
<reference evidence="9" key="1">
    <citation type="journal article" date="2019" name="Int. J. Syst. Evol. Microbiol.">
        <title>The Global Catalogue of Microorganisms (GCM) 10K type strain sequencing project: providing services to taxonomists for standard genome sequencing and annotation.</title>
        <authorList>
            <consortium name="The Broad Institute Genomics Platform"/>
            <consortium name="The Broad Institute Genome Sequencing Center for Infectious Disease"/>
            <person name="Wu L."/>
            <person name="Ma J."/>
        </authorList>
    </citation>
    <scope>NUCLEOTIDE SEQUENCE [LARGE SCALE GENOMIC DNA]</scope>
    <source>
        <strain evidence="9">JCM 31486</strain>
    </source>
</reference>
<dbReference type="Gene3D" id="3.20.20.80">
    <property type="entry name" value="Glycosidases"/>
    <property type="match status" value="1"/>
</dbReference>
<feature type="signal peptide" evidence="6">
    <location>
        <begin position="1"/>
        <end position="26"/>
    </location>
</feature>
<dbReference type="PANTHER" id="PTHR10030:SF37">
    <property type="entry name" value="ALPHA-L-FUCOSIDASE-RELATED"/>
    <property type="match status" value="1"/>
</dbReference>
<evidence type="ECO:0000256" key="1">
    <source>
        <dbReference type="ARBA" id="ARBA00007951"/>
    </source>
</evidence>
<dbReference type="InterPro" id="IPR000933">
    <property type="entry name" value="Glyco_hydro_29"/>
</dbReference>
<name>A0ABW3MAA9_9PSEU</name>
<dbReference type="InterPro" id="IPR057739">
    <property type="entry name" value="Glyco_hydro_29_N"/>
</dbReference>
<protein>
    <recommendedName>
        <fullName evidence="2">alpha-L-fucosidase</fullName>
        <ecNumber evidence="2">3.2.1.51</ecNumber>
    </recommendedName>
</protein>
<evidence type="ECO:0000256" key="4">
    <source>
        <dbReference type="ARBA" id="ARBA00022801"/>
    </source>
</evidence>
<keyword evidence="9" id="KW-1185">Reference proteome</keyword>
<accession>A0ABW3MAA9</accession>
<feature type="non-terminal residue" evidence="8">
    <location>
        <position position="456"/>
    </location>
</feature>
<comment type="similarity">
    <text evidence="1">Belongs to the glycosyl hydrolase 29 family.</text>
</comment>
<keyword evidence="5" id="KW-0326">Glycosidase</keyword>
<evidence type="ECO:0000313" key="9">
    <source>
        <dbReference type="Proteomes" id="UP001597045"/>
    </source>
</evidence>
<evidence type="ECO:0000256" key="3">
    <source>
        <dbReference type="ARBA" id="ARBA00022729"/>
    </source>
</evidence>
<evidence type="ECO:0000256" key="5">
    <source>
        <dbReference type="ARBA" id="ARBA00023295"/>
    </source>
</evidence>
<dbReference type="SUPFAM" id="SSF51445">
    <property type="entry name" value="(Trans)glycosidases"/>
    <property type="match status" value="1"/>
</dbReference>
<evidence type="ECO:0000256" key="2">
    <source>
        <dbReference type="ARBA" id="ARBA00012662"/>
    </source>
</evidence>
<feature type="domain" description="Glycoside hydrolase family 29 N-terminal" evidence="7">
    <location>
        <begin position="69"/>
        <end position="224"/>
    </location>
</feature>